<proteinExistence type="predicted"/>
<dbReference type="eggNOG" id="COG3677">
    <property type="taxonomic scope" value="Bacteria"/>
</dbReference>
<dbReference type="AlphaFoldDB" id="U2TWC4"/>
<name>U2TWC4_9ACTN</name>
<dbReference type="EMBL" id="AWEZ01000011">
    <property type="protein sequence ID" value="ERL10328.1"/>
    <property type="molecule type" value="Genomic_DNA"/>
</dbReference>
<organism evidence="1 2">
    <name type="scientific">Olsenella profusa F0195</name>
    <dbReference type="NCBI Taxonomy" id="1125712"/>
    <lineage>
        <taxon>Bacteria</taxon>
        <taxon>Bacillati</taxon>
        <taxon>Actinomycetota</taxon>
        <taxon>Coriobacteriia</taxon>
        <taxon>Coriobacteriales</taxon>
        <taxon>Atopobiaceae</taxon>
        <taxon>Olsenella</taxon>
    </lineage>
</organism>
<protein>
    <recommendedName>
        <fullName evidence="3">IS1 family transposase</fullName>
    </recommendedName>
</protein>
<keyword evidence="2" id="KW-1185">Reference proteome</keyword>
<comment type="caution">
    <text evidence="1">The sequence shown here is derived from an EMBL/GenBank/DDBJ whole genome shotgun (WGS) entry which is preliminary data.</text>
</comment>
<evidence type="ECO:0000313" key="2">
    <source>
        <dbReference type="Proteomes" id="UP000016638"/>
    </source>
</evidence>
<reference evidence="1 2" key="1">
    <citation type="submission" date="2013-08" db="EMBL/GenBank/DDBJ databases">
        <authorList>
            <person name="Durkin A.S."/>
            <person name="Haft D.R."/>
            <person name="McCorrison J."/>
            <person name="Torralba M."/>
            <person name="Gillis M."/>
            <person name="Haft D.H."/>
            <person name="Methe B."/>
            <person name="Sutton G."/>
            <person name="Nelson K.E."/>
        </authorList>
    </citation>
    <scope>NUCLEOTIDE SEQUENCE [LARGE SCALE GENOMIC DNA]</scope>
    <source>
        <strain evidence="1 2">F0195</strain>
    </source>
</reference>
<evidence type="ECO:0008006" key="3">
    <source>
        <dbReference type="Google" id="ProtNLM"/>
    </source>
</evidence>
<dbReference type="RefSeq" id="WP_021725170.1">
    <property type="nucleotide sequence ID" value="NZ_AWEZ01000011.1"/>
</dbReference>
<evidence type="ECO:0000313" key="1">
    <source>
        <dbReference type="EMBL" id="ERL10328.1"/>
    </source>
</evidence>
<dbReference type="STRING" id="1125712.HMPREF1316_2661"/>
<dbReference type="Proteomes" id="UP000016638">
    <property type="component" value="Unassembled WGS sequence"/>
</dbReference>
<dbReference type="OrthoDB" id="3184395at2"/>
<dbReference type="PATRIC" id="fig|1125712.3.peg.339"/>
<gene>
    <name evidence="1" type="ORF">HMPREF1316_2661</name>
</gene>
<accession>U2TWC4</accession>
<sequence length="172" mass="18807">MDVNPFAARVDALADDEFALLREAVGTRACRDAHGWGAFAEAADSLRPRPPCPLCGDGGRPVRDGRAPNGSQRWPCRACGRRYGSLTSTIFERTKADFPTWVAFVSAMCWNCQPDAAAEPCGISHRTAFEWRHRVFAAAGTRQDSIVLSGRVWIDVFDSVSFAGLSVGKFRV</sequence>